<sequence>MKKVILHFGLVLSILFPSKLAFCQAGNVFTAAGGGTSTFDGVPATSADFTVTAGVSVDNAGNIYIADSAQNKVRKVDFSTGLIHTIAGTGVAGFSGDGGPASAAQLSYPQGVFVDNTGDIFIADAGNLRVRKVDGITGIITTVAGGGTSTLDGVPATSHQLYPLCVYVDASGNIYSGGNYKLYKVSAISGLITTVAGNGSGGDAGDGGLATAATLSFSIKSISMDQAGNLYVVSSTGSKVRRIDAMTNIITTVAGGGTSLAEGVLATNALLLGVHSCTADLMGNLFIAERSQNRIRRVNVLTGLINTIAGADTTLGAYMGEGVPAMNAFVDPYLICIDANNSYVYYSNQSDKVRRFSFLPMYGSPGSSVFDSMFVSIKHFCNGPELKINTPHFISGRSIRTYFGDGSSDSSVITSGYMGGGYTIIRHTYPHSGVYTIRQLLYQGAVVQDSMSYNYSYEFCRSLPVAIFSDSNGNGIRDASELLYGKPSLTQVDSNGIPIDTLSATSGFTYNAYCSPGDIYSFHMIPGVMAVTCPSGGIISDTIQAIVPTYPVEYFGLSCLTATNLDLSVNAIVPVTGIRDQWGDIYVANDGCLPVNATVKLYFSPKYIFSGNASPSPSSASGNSVTWNLAALSSSNAAPIDLYYVLINPATGYLTPGDTVQTHIEVTPTSGDINPANNTIIFVDTVKASCDPNFIKVTPNCITSGTLPTQLKYTIHFENTGNDTAHNIYVFDTLPAYVNASSLRMVMASHVMNIDIQSHDGYKVARFDFPNINLLDSSHHGECDGAFIYTINTNAGLIDGTDIMNRVGIYFDYNAVVMTNEEHNQIGGCWPTGVPEVKKDISATLYPNPFTDILHIDAAAATHFSITNIVGATLQRGELVKGDNQVNVTNLASGIYLITLTDKDGARSVHKVVKE</sequence>
<organism evidence="5 6">
    <name type="scientific">Flavipsychrobacter stenotrophus</name>
    <dbReference type="NCBI Taxonomy" id="2077091"/>
    <lineage>
        <taxon>Bacteria</taxon>
        <taxon>Pseudomonadati</taxon>
        <taxon>Bacteroidota</taxon>
        <taxon>Chitinophagia</taxon>
        <taxon>Chitinophagales</taxon>
        <taxon>Chitinophagaceae</taxon>
        <taxon>Flavipsychrobacter</taxon>
    </lineage>
</organism>
<dbReference type="AlphaFoldDB" id="A0A2S7SZH6"/>
<keyword evidence="6" id="KW-1185">Reference proteome</keyword>
<feature type="chain" id="PRO_5015610579" evidence="1">
    <location>
        <begin position="22"/>
        <end position="915"/>
    </location>
</feature>
<dbReference type="InterPro" id="IPR055353">
    <property type="entry name" value="DUF7619"/>
</dbReference>
<dbReference type="InterPro" id="IPR011042">
    <property type="entry name" value="6-blade_b-propeller_TolB-like"/>
</dbReference>
<dbReference type="SUPFAM" id="SSF101898">
    <property type="entry name" value="NHL repeat"/>
    <property type="match status" value="1"/>
</dbReference>
<protein>
    <submittedName>
        <fullName evidence="5">Uncharacterized protein</fullName>
    </submittedName>
</protein>
<name>A0A2S7SZH6_9BACT</name>
<feature type="domain" description="Teneurin NHL" evidence="4">
    <location>
        <begin position="95"/>
        <end position="148"/>
    </location>
</feature>
<dbReference type="Proteomes" id="UP000239872">
    <property type="component" value="Unassembled WGS sequence"/>
</dbReference>
<evidence type="ECO:0000256" key="1">
    <source>
        <dbReference type="SAM" id="SignalP"/>
    </source>
</evidence>
<dbReference type="PANTHER" id="PTHR46388">
    <property type="entry name" value="NHL REPEAT-CONTAINING PROTEIN 2"/>
    <property type="match status" value="1"/>
</dbReference>
<dbReference type="Gene3D" id="2.120.10.30">
    <property type="entry name" value="TolB, C-terminal domain"/>
    <property type="match status" value="4"/>
</dbReference>
<evidence type="ECO:0000259" key="2">
    <source>
        <dbReference type="Pfam" id="PF18962"/>
    </source>
</evidence>
<reference evidence="5 6" key="1">
    <citation type="submission" date="2018-01" db="EMBL/GenBank/DDBJ databases">
        <title>A novel member of the phylum Bacteroidetes isolated from glacier ice.</title>
        <authorList>
            <person name="Liu Q."/>
            <person name="Xin Y.-H."/>
        </authorList>
    </citation>
    <scope>NUCLEOTIDE SEQUENCE [LARGE SCALE GENOMIC DNA]</scope>
    <source>
        <strain evidence="5 6">RB1R16</strain>
    </source>
</reference>
<dbReference type="PANTHER" id="PTHR46388:SF2">
    <property type="entry name" value="NHL REPEAT-CONTAINING PROTEIN 2"/>
    <property type="match status" value="1"/>
</dbReference>
<comment type="caution">
    <text evidence="5">The sequence shown here is derived from an EMBL/GenBank/DDBJ whole genome shotgun (WGS) entry which is preliminary data.</text>
</comment>
<dbReference type="InterPro" id="IPR056822">
    <property type="entry name" value="TEN_NHL"/>
</dbReference>
<feature type="signal peptide" evidence="1">
    <location>
        <begin position="1"/>
        <end position="21"/>
    </location>
</feature>
<dbReference type="RefSeq" id="WP_105038890.1">
    <property type="nucleotide sequence ID" value="NZ_PPSL01000002.1"/>
</dbReference>
<evidence type="ECO:0000313" key="6">
    <source>
        <dbReference type="Proteomes" id="UP000239872"/>
    </source>
</evidence>
<gene>
    <name evidence="5" type="ORF">CJD36_009485</name>
</gene>
<feature type="domain" description="DUF7619" evidence="3">
    <location>
        <begin position="691"/>
        <end position="824"/>
    </location>
</feature>
<evidence type="ECO:0000259" key="4">
    <source>
        <dbReference type="Pfam" id="PF25021"/>
    </source>
</evidence>
<dbReference type="Pfam" id="PF18962">
    <property type="entry name" value="Por_Secre_tail"/>
    <property type="match status" value="1"/>
</dbReference>
<dbReference type="NCBIfam" id="TIGR04183">
    <property type="entry name" value="Por_Secre_tail"/>
    <property type="match status" value="1"/>
</dbReference>
<evidence type="ECO:0000259" key="3">
    <source>
        <dbReference type="Pfam" id="PF24595"/>
    </source>
</evidence>
<dbReference type="InterPro" id="IPR026444">
    <property type="entry name" value="Secre_tail"/>
</dbReference>
<proteinExistence type="predicted"/>
<evidence type="ECO:0000313" key="5">
    <source>
        <dbReference type="EMBL" id="PQJ12011.1"/>
    </source>
</evidence>
<dbReference type="InterPro" id="IPR047589">
    <property type="entry name" value="DUF11_rpt"/>
</dbReference>
<feature type="domain" description="Secretion system C-terminal sorting" evidence="2">
    <location>
        <begin position="845"/>
        <end position="912"/>
    </location>
</feature>
<dbReference type="Pfam" id="PF25021">
    <property type="entry name" value="TEN_NHL"/>
    <property type="match status" value="1"/>
</dbReference>
<dbReference type="Pfam" id="PF24595">
    <property type="entry name" value="DUF7619"/>
    <property type="match status" value="1"/>
</dbReference>
<keyword evidence="1" id="KW-0732">Signal</keyword>
<dbReference type="NCBIfam" id="TIGR01451">
    <property type="entry name" value="B_ant_repeat"/>
    <property type="match status" value="1"/>
</dbReference>
<dbReference type="EMBL" id="PPSL01000002">
    <property type="protein sequence ID" value="PQJ12011.1"/>
    <property type="molecule type" value="Genomic_DNA"/>
</dbReference>
<dbReference type="OrthoDB" id="9043075at2"/>
<accession>A0A2S7SZH6</accession>